<dbReference type="InterPro" id="IPR037883">
    <property type="entry name" value="Knr4/Smi1-like_sf"/>
</dbReference>
<dbReference type="SMART" id="SM00860">
    <property type="entry name" value="SMI1_KNR4"/>
    <property type="match status" value="1"/>
</dbReference>
<evidence type="ECO:0000313" key="3">
    <source>
        <dbReference type="EMBL" id="GIH17685.1"/>
    </source>
</evidence>
<dbReference type="PANTHER" id="PTHR47432">
    <property type="entry name" value="CELL WALL ASSEMBLY REGULATOR SMI1"/>
    <property type="match status" value="1"/>
</dbReference>
<evidence type="ECO:0000313" key="4">
    <source>
        <dbReference type="Proteomes" id="UP000642748"/>
    </source>
</evidence>
<proteinExistence type="predicted"/>
<dbReference type="PANTHER" id="PTHR47432:SF1">
    <property type="entry name" value="CELL WALL ASSEMBLY REGULATOR SMI1"/>
    <property type="match status" value="1"/>
</dbReference>
<dbReference type="Pfam" id="PF09346">
    <property type="entry name" value="SMI1_KNR4"/>
    <property type="match status" value="1"/>
</dbReference>
<comment type="caution">
    <text evidence="3">The sequence shown here is derived from an EMBL/GenBank/DDBJ whole genome shotgun (WGS) entry which is preliminary data.</text>
</comment>
<evidence type="ECO:0000256" key="1">
    <source>
        <dbReference type="SAM" id="MobiDB-lite"/>
    </source>
</evidence>
<gene>
    <name evidence="3" type="ORF">Raf01_58570</name>
</gene>
<dbReference type="EMBL" id="BONZ01000056">
    <property type="protein sequence ID" value="GIH17685.1"/>
    <property type="molecule type" value="Genomic_DNA"/>
</dbReference>
<keyword evidence="4" id="KW-1185">Reference proteome</keyword>
<organism evidence="3 4">
    <name type="scientific">Rugosimonospora africana</name>
    <dbReference type="NCBI Taxonomy" id="556532"/>
    <lineage>
        <taxon>Bacteria</taxon>
        <taxon>Bacillati</taxon>
        <taxon>Actinomycetota</taxon>
        <taxon>Actinomycetes</taxon>
        <taxon>Micromonosporales</taxon>
        <taxon>Micromonosporaceae</taxon>
        <taxon>Rugosimonospora</taxon>
    </lineage>
</organism>
<dbReference type="AlphaFoldDB" id="A0A8J3QUF9"/>
<dbReference type="InterPro" id="IPR018958">
    <property type="entry name" value="Knr4/Smi1-like_dom"/>
</dbReference>
<sequence>MPTQVEQSWIRIERWLAAHAPRTAATLRPPAAPAAIAESQRTIGVTFSDDLIASLLRHDGCTHDDASFRLPGDYRLMPVADIVPDWRIKTDALAQTDTDRRLLGSYWHPGWIPFADTNAVDALVVDCRPGGAPGAVGTHLKGDGTHFGTWTSVGALLAEVADALERRRPIGTCMPVSFDGRLSWEIVREQHPAPGSVFDLAAEAPVPGIPQARAVGEVWRVDDDSPLGLRVRAVAAEAGAAVASRTAAGQPRQLLTEPERMAWMHRHAAAEAIVGVLAAMSPVAGGHLLSRRLSPDWRAQFMTDLGELAIPDGAIDELVAAEERAIRSARRTTPLVWRSQRPPVASTGTRTRTSLAAGPRYGTPTSRATVRPRPPP</sequence>
<dbReference type="Proteomes" id="UP000642748">
    <property type="component" value="Unassembled WGS sequence"/>
</dbReference>
<dbReference type="SUPFAM" id="SSF160631">
    <property type="entry name" value="SMI1/KNR4-like"/>
    <property type="match status" value="1"/>
</dbReference>
<reference evidence="3" key="1">
    <citation type="submission" date="2021-01" db="EMBL/GenBank/DDBJ databases">
        <title>Whole genome shotgun sequence of Rugosimonospora africana NBRC 104875.</title>
        <authorList>
            <person name="Komaki H."/>
            <person name="Tamura T."/>
        </authorList>
    </citation>
    <scope>NUCLEOTIDE SEQUENCE</scope>
    <source>
        <strain evidence="3">NBRC 104875</strain>
    </source>
</reference>
<name>A0A8J3QUF9_9ACTN</name>
<accession>A0A8J3QUF9</accession>
<feature type="domain" description="Knr4/Smi1-like" evidence="2">
    <location>
        <begin position="30"/>
        <end position="159"/>
    </location>
</feature>
<evidence type="ECO:0000259" key="2">
    <source>
        <dbReference type="SMART" id="SM00860"/>
    </source>
</evidence>
<dbReference type="RefSeq" id="WP_203921226.1">
    <property type="nucleotide sequence ID" value="NZ_BONZ01000056.1"/>
</dbReference>
<feature type="region of interest" description="Disordered" evidence="1">
    <location>
        <begin position="333"/>
        <end position="376"/>
    </location>
</feature>
<protein>
    <recommendedName>
        <fullName evidence="2">Knr4/Smi1-like domain-containing protein</fullName>
    </recommendedName>
</protein>
<dbReference type="InterPro" id="IPR051873">
    <property type="entry name" value="KNR4/SMI1_regulator"/>
</dbReference>